<feature type="non-terminal residue" evidence="2">
    <location>
        <position position="61"/>
    </location>
</feature>
<dbReference type="EMBL" id="CAUYUJ010007676">
    <property type="protein sequence ID" value="CAK0821631.1"/>
    <property type="molecule type" value="Genomic_DNA"/>
</dbReference>
<organism evidence="2 3">
    <name type="scientific">Prorocentrum cordatum</name>
    <dbReference type="NCBI Taxonomy" id="2364126"/>
    <lineage>
        <taxon>Eukaryota</taxon>
        <taxon>Sar</taxon>
        <taxon>Alveolata</taxon>
        <taxon>Dinophyceae</taxon>
        <taxon>Prorocentrales</taxon>
        <taxon>Prorocentraceae</taxon>
        <taxon>Prorocentrum</taxon>
    </lineage>
</organism>
<sequence>FRYSLQAVGWILILFLFIIFFSGIFVTSLIGHQADLWKDDEEDYQVIEDCFSTLGKSMFTM</sequence>
<name>A0ABN9RQW2_9DINO</name>
<keyword evidence="3" id="KW-1185">Reference proteome</keyword>
<protein>
    <recommendedName>
        <fullName evidence="4">Ion transport domain-containing protein</fullName>
    </recommendedName>
</protein>
<evidence type="ECO:0000313" key="2">
    <source>
        <dbReference type="EMBL" id="CAK0821631.1"/>
    </source>
</evidence>
<gene>
    <name evidence="2" type="ORF">PCOR1329_LOCUS22856</name>
</gene>
<evidence type="ECO:0000313" key="3">
    <source>
        <dbReference type="Proteomes" id="UP001189429"/>
    </source>
</evidence>
<feature type="non-terminal residue" evidence="2">
    <location>
        <position position="1"/>
    </location>
</feature>
<proteinExistence type="predicted"/>
<keyword evidence="1" id="KW-1133">Transmembrane helix</keyword>
<evidence type="ECO:0000256" key="1">
    <source>
        <dbReference type="SAM" id="Phobius"/>
    </source>
</evidence>
<comment type="caution">
    <text evidence="2">The sequence shown here is derived from an EMBL/GenBank/DDBJ whole genome shotgun (WGS) entry which is preliminary data.</text>
</comment>
<keyword evidence="1" id="KW-0472">Membrane</keyword>
<keyword evidence="1" id="KW-0812">Transmembrane</keyword>
<evidence type="ECO:0008006" key="4">
    <source>
        <dbReference type="Google" id="ProtNLM"/>
    </source>
</evidence>
<dbReference type="Proteomes" id="UP001189429">
    <property type="component" value="Unassembled WGS sequence"/>
</dbReference>
<accession>A0ABN9RQW2</accession>
<reference evidence="2" key="1">
    <citation type="submission" date="2023-10" db="EMBL/GenBank/DDBJ databases">
        <authorList>
            <person name="Chen Y."/>
            <person name="Shah S."/>
            <person name="Dougan E. K."/>
            <person name="Thang M."/>
            <person name="Chan C."/>
        </authorList>
    </citation>
    <scope>NUCLEOTIDE SEQUENCE [LARGE SCALE GENOMIC DNA]</scope>
</reference>
<feature type="transmembrane region" description="Helical" evidence="1">
    <location>
        <begin position="7"/>
        <end position="30"/>
    </location>
</feature>
<dbReference type="Gene3D" id="1.10.287.70">
    <property type="match status" value="1"/>
</dbReference>